<accession>A0A1M4S0X3</accession>
<proteinExistence type="predicted"/>
<feature type="region of interest" description="Disordered" evidence="1">
    <location>
        <begin position="1"/>
        <end position="26"/>
    </location>
</feature>
<evidence type="ECO:0000256" key="1">
    <source>
        <dbReference type="SAM" id="MobiDB-lite"/>
    </source>
</evidence>
<dbReference type="AlphaFoldDB" id="A0A1M4S0X3"/>
<sequence>MSGENVLVSPKTTSHNNPRARTTTPTNTKNRVNFMWFLWPAFVAVGETMRASWAAVLLLVAAILAGCSGPDLSGDAEEIAKNVQRRVPSAKTAIVQSEGDHDYLMYQPLMQEGVRSIVVVYDSQYECFNDLDDEDRCRVGIEEFDAEEHAKERGDYLEGFSSVNPPNIIVPHVLGRYVVWFQDEMPEDVRQDYLDALG</sequence>
<name>A0A1M4S0X3_9ACTO</name>
<dbReference type="EMBL" id="FQTT01000011">
    <property type="protein sequence ID" value="SHE25838.1"/>
    <property type="molecule type" value="Genomic_DNA"/>
</dbReference>
<protein>
    <submittedName>
        <fullName evidence="2">Uncharacterized protein</fullName>
    </submittedName>
</protein>
<evidence type="ECO:0000313" key="2">
    <source>
        <dbReference type="EMBL" id="SHE25838.1"/>
    </source>
</evidence>
<organism evidence="2 3">
    <name type="scientific">Actinomyces glycerinitolerans</name>
    <dbReference type="NCBI Taxonomy" id="1892869"/>
    <lineage>
        <taxon>Bacteria</taxon>
        <taxon>Bacillati</taxon>
        <taxon>Actinomycetota</taxon>
        <taxon>Actinomycetes</taxon>
        <taxon>Actinomycetales</taxon>
        <taxon>Actinomycetaceae</taxon>
        <taxon>Actinomyces</taxon>
    </lineage>
</organism>
<keyword evidence="3" id="KW-1185">Reference proteome</keyword>
<gene>
    <name evidence="2" type="ORF">ACGLYG10_2075</name>
</gene>
<evidence type="ECO:0000313" key="3">
    <source>
        <dbReference type="Proteomes" id="UP000184291"/>
    </source>
</evidence>
<dbReference type="RefSeq" id="WP_139240949.1">
    <property type="nucleotide sequence ID" value="NZ_FQTT01000011.1"/>
</dbReference>
<dbReference type="Proteomes" id="UP000184291">
    <property type="component" value="Unassembled WGS sequence"/>
</dbReference>
<feature type="compositionally biased region" description="Low complexity" evidence="1">
    <location>
        <begin position="16"/>
        <end position="26"/>
    </location>
</feature>
<reference evidence="3" key="1">
    <citation type="submission" date="2016-09" db="EMBL/GenBank/DDBJ databases">
        <authorList>
            <person name="Strepis N."/>
        </authorList>
    </citation>
    <scope>NUCLEOTIDE SEQUENCE [LARGE SCALE GENOMIC DNA]</scope>
</reference>